<keyword evidence="2 3" id="KW-0479">Metal-binding</keyword>
<dbReference type="GO" id="GO:0046872">
    <property type="term" value="F:metal ion binding"/>
    <property type="evidence" value="ECO:0007669"/>
    <property type="project" value="UniProtKB-KW"/>
</dbReference>
<dbReference type="Proteomes" id="UP000192393">
    <property type="component" value="Unassembled WGS sequence"/>
</dbReference>
<dbReference type="PANTHER" id="PTHR37302:SF3">
    <property type="entry name" value="DAMAGE-INDUCIBLE PROTEIN DINB"/>
    <property type="match status" value="1"/>
</dbReference>
<dbReference type="RefSeq" id="WP_084017428.1">
    <property type="nucleotide sequence ID" value="NZ_FWXS01000005.1"/>
</dbReference>
<dbReference type="Pfam" id="PF05163">
    <property type="entry name" value="DinB"/>
    <property type="match status" value="1"/>
</dbReference>
<evidence type="ECO:0000313" key="4">
    <source>
        <dbReference type="EMBL" id="SMC66470.1"/>
    </source>
</evidence>
<reference evidence="4 5" key="1">
    <citation type="submission" date="2017-04" db="EMBL/GenBank/DDBJ databases">
        <authorList>
            <person name="Afonso C.L."/>
            <person name="Miller P.J."/>
            <person name="Scott M.A."/>
            <person name="Spackman E."/>
            <person name="Goraichik I."/>
            <person name="Dimitrov K.M."/>
            <person name="Suarez D.L."/>
            <person name="Swayne D.E."/>
        </authorList>
    </citation>
    <scope>NUCLEOTIDE SEQUENCE [LARGE SCALE GENOMIC DNA]</scope>
    <source>
        <strain evidence="4 5">CGMCC 1.12708</strain>
    </source>
</reference>
<keyword evidence="5" id="KW-1185">Reference proteome</keyword>
<dbReference type="SUPFAM" id="SSF109854">
    <property type="entry name" value="DinB/YfiT-like putative metalloenzymes"/>
    <property type="match status" value="1"/>
</dbReference>
<dbReference type="InterPro" id="IPR007837">
    <property type="entry name" value="DinB"/>
</dbReference>
<feature type="binding site" evidence="3">
    <location>
        <position position="40"/>
    </location>
    <ligand>
        <name>a divalent metal cation</name>
        <dbReference type="ChEBI" id="CHEBI:60240"/>
    </ligand>
</feature>
<protein>
    <submittedName>
        <fullName evidence="4">Uncharacterized damage-inducible protein DinB (Forms a four-helix bundle)</fullName>
    </submittedName>
</protein>
<proteinExistence type="inferred from homology"/>
<evidence type="ECO:0000313" key="5">
    <source>
        <dbReference type="Proteomes" id="UP000192393"/>
    </source>
</evidence>
<dbReference type="STRING" id="1434700.SAMN06296427_105228"/>
<dbReference type="AlphaFoldDB" id="A0A1W2B0Z4"/>
<dbReference type="EMBL" id="FWXS01000005">
    <property type="protein sequence ID" value="SMC66470.1"/>
    <property type="molecule type" value="Genomic_DNA"/>
</dbReference>
<accession>A0A1W2B0Z4</accession>
<evidence type="ECO:0000256" key="3">
    <source>
        <dbReference type="PIRSR" id="PIRSR607837-1"/>
    </source>
</evidence>
<evidence type="ECO:0000256" key="2">
    <source>
        <dbReference type="ARBA" id="ARBA00022723"/>
    </source>
</evidence>
<evidence type="ECO:0000256" key="1">
    <source>
        <dbReference type="ARBA" id="ARBA00008635"/>
    </source>
</evidence>
<name>A0A1W2B0Z4_9FLAO</name>
<sequence length="147" mass="17584">MTSKFREPFEYNFHFNQELVLLFEKDLALVPEKSLKLMNHILNAHQVWNSRILNQIPFLPWQMNEFSNLNPINETNFTNTKIILQGFDLNQTILYQNTKGEKFENKIEDILFHIINHSTYHRGQIALLFRESGIEPLISDYIIYKRN</sequence>
<dbReference type="OrthoDB" id="9811413at2"/>
<feature type="binding site" evidence="3">
    <location>
        <position position="117"/>
    </location>
    <ligand>
        <name>a divalent metal cation</name>
        <dbReference type="ChEBI" id="CHEBI:60240"/>
    </ligand>
</feature>
<gene>
    <name evidence="4" type="ORF">SAMN06296427_105228</name>
</gene>
<feature type="binding site" evidence="3">
    <location>
        <position position="121"/>
    </location>
    <ligand>
        <name>a divalent metal cation</name>
        <dbReference type="ChEBI" id="CHEBI:60240"/>
    </ligand>
</feature>
<dbReference type="Gene3D" id="1.20.120.450">
    <property type="entry name" value="dinb family like domain"/>
    <property type="match status" value="1"/>
</dbReference>
<dbReference type="PANTHER" id="PTHR37302">
    <property type="entry name" value="SLR1116 PROTEIN"/>
    <property type="match status" value="1"/>
</dbReference>
<comment type="similarity">
    <text evidence="1">Belongs to the DinB family.</text>
</comment>
<organism evidence="4 5">
    <name type="scientific">Moheibacter sediminis</name>
    <dbReference type="NCBI Taxonomy" id="1434700"/>
    <lineage>
        <taxon>Bacteria</taxon>
        <taxon>Pseudomonadati</taxon>
        <taxon>Bacteroidota</taxon>
        <taxon>Flavobacteriia</taxon>
        <taxon>Flavobacteriales</taxon>
        <taxon>Weeksellaceae</taxon>
        <taxon>Moheibacter</taxon>
    </lineage>
</organism>
<dbReference type="InterPro" id="IPR034660">
    <property type="entry name" value="DinB/YfiT-like"/>
</dbReference>